<protein>
    <submittedName>
        <fullName evidence="2">Uncharacterized protein</fullName>
    </submittedName>
</protein>
<evidence type="ECO:0000313" key="2">
    <source>
        <dbReference type="EMBL" id="MFD0923234.1"/>
    </source>
</evidence>
<feature type="transmembrane region" description="Helical" evidence="1">
    <location>
        <begin position="66"/>
        <end position="89"/>
    </location>
</feature>
<dbReference type="EMBL" id="JBHTIW010000030">
    <property type="protein sequence ID" value="MFD0923234.1"/>
    <property type="molecule type" value="Genomic_DNA"/>
</dbReference>
<keyword evidence="1" id="KW-0812">Transmembrane</keyword>
<keyword evidence="1" id="KW-0472">Membrane</keyword>
<proteinExistence type="predicted"/>
<organism evidence="2 3">
    <name type="scientific">Saccharopolyspora rosea</name>
    <dbReference type="NCBI Taxonomy" id="524884"/>
    <lineage>
        <taxon>Bacteria</taxon>
        <taxon>Bacillati</taxon>
        <taxon>Actinomycetota</taxon>
        <taxon>Actinomycetes</taxon>
        <taxon>Pseudonocardiales</taxon>
        <taxon>Pseudonocardiaceae</taxon>
        <taxon>Saccharopolyspora</taxon>
    </lineage>
</organism>
<name>A0ABW3G310_9PSEU</name>
<dbReference type="RefSeq" id="WP_345601282.1">
    <property type="nucleotide sequence ID" value="NZ_BAABLT010000032.1"/>
</dbReference>
<feature type="transmembrane region" description="Helical" evidence="1">
    <location>
        <begin position="23"/>
        <end position="46"/>
    </location>
</feature>
<accession>A0ABW3G310</accession>
<dbReference type="Proteomes" id="UP001597018">
    <property type="component" value="Unassembled WGS sequence"/>
</dbReference>
<gene>
    <name evidence="2" type="ORF">ACFQ16_26115</name>
</gene>
<comment type="caution">
    <text evidence="2">The sequence shown here is derived from an EMBL/GenBank/DDBJ whole genome shotgun (WGS) entry which is preliminary data.</text>
</comment>
<reference evidence="3" key="1">
    <citation type="journal article" date="2019" name="Int. J. Syst. Evol. Microbiol.">
        <title>The Global Catalogue of Microorganisms (GCM) 10K type strain sequencing project: providing services to taxonomists for standard genome sequencing and annotation.</title>
        <authorList>
            <consortium name="The Broad Institute Genomics Platform"/>
            <consortium name="The Broad Institute Genome Sequencing Center for Infectious Disease"/>
            <person name="Wu L."/>
            <person name="Ma J."/>
        </authorList>
    </citation>
    <scope>NUCLEOTIDE SEQUENCE [LARGE SCALE GENOMIC DNA]</scope>
    <source>
        <strain evidence="3">CCUG 56401</strain>
    </source>
</reference>
<keyword evidence="1" id="KW-1133">Transmembrane helix</keyword>
<sequence length="164" mass="18581">MDVLFYLSFRAPLPLIRRIPDRWLWTSASGLVAAVFGVAVVTQFLLPAEPTLPRRNSPGSVWQFWMVYFLPATLMLDFALGTVMARIVLRGRWIGLGLGPTGCGADCRRLRARFVRAVSIPPQRRHDHPAGCSSRRRPAWISAVGVRWYEGRFAVWRGYNLSPE</sequence>
<evidence type="ECO:0000256" key="1">
    <source>
        <dbReference type="SAM" id="Phobius"/>
    </source>
</evidence>
<evidence type="ECO:0000313" key="3">
    <source>
        <dbReference type="Proteomes" id="UP001597018"/>
    </source>
</evidence>
<keyword evidence="3" id="KW-1185">Reference proteome</keyword>